<organism evidence="6 7">
    <name type="scientific">Lichenibacterium ramalinae</name>
    <dbReference type="NCBI Taxonomy" id="2316527"/>
    <lineage>
        <taxon>Bacteria</taxon>
        <taxon>Pseudomonadati</taxon>
        <taxon>Pseudomonadota</taxon>
        <taxon>Alphaproteobacteria</taxon>
        <taxon>Hyphomicrobiales</taxon>
        <taxon>Lichenihabitantaceae</taxon>
        <taxon>Lichenibacterium</taxon>
    </lineage>
</organism>
<dbReference type="PANTHER" id="PTHR30579:SF7">
    <property type="entry name" value="HTH-TYPE TRANSCRIPTIONAL REGULATOR LRHA-RELATED"/>
    <property type="match status" value="1"/>
</dbReference>
<feature type="domain" description="HTH lysR-type" evidence="5">
    <location>
        <begin position="5"/>
        <end position="62"/>
    </location>
</feature>
<protein>
    <submittedName>
        <fullName evidence="6">LysR family transcriptional regulator</fullName>
    </submittedName>
</protein>
<dbReference type="PRINTS" id="PR00039">
    <property type="entry name" value="HTHLYSR"/>
</dbReference>
<dbReference type="OrthoDB" id="8097684at2"/>
<dbReference type="Proteomes" id="UP000289411">
    <property type="component" value="Unassembled WGS sequence"/>
</dbReference>
<evidence type="ECO:0000259" key="5">
    <source>
        <dbReference type="PROSITE" id="PS50931"/>
    </source>
</evidence>
<dbReference type="AlphaFoldDB" id="A0A4Q2RI84"/>
<keyword evidence="2" id="KW-0805">Transcription regulation</keyword>
<dbReference type="InterPro" id="IPR050176">
    <property type="entry name" value="LTTR"/>
</dbReference>
<dbReference type="SUPFAM" id="SSF46785">
    <property type="entry name" value="Winged helix' DNA-binding domain"/>
    <property type="match status" value="1"/>
</dbReference>
<dbReference type="Gene3D" id="3.40.190.10">
    <property type="entry name" value="Periplasmic binding protein-like II"/>
    <property type="match status" value="2"/>
</dbReference>
<reference evidence="6 7" key="2">
    <citation type="submission" date="2019-02" db="EMBL/GenBank/DDBJ databases">
        <title>'Lichenibacterium ramalinii' gen. nov. sp. nov., 'Lichenibacterium minor' gen. nov. sp. nov.</title>
        <authorList>
            <person name="Pankratov T."/>
        </authorList>
    </citation>
    <scope>NUCLEOTIDE SEQUENCE [LARGE SCALE GENOMIC DNA]</scope>
    <source>
        <strain evidence="6 7">RmlP001</strain>
    </source>
</reference>
<dbReference type="InterPro" id="IPR000847">
    <property type="entry name" value="LysR_HTH_N"/>
</dbReference>
<reference evidence="6 7" key="1">
    <citation type="submission" date="2018-09" db="EMBL/GenBank/DDBJ databases">
        <authorList>
            <person name="Grouzdev D.S."/>
            <person name="Krutkina M.S."/>
        </authorList>
    </citation>
    <scope>NUCLEOTIDE SEQUENCE [LARGE SCALE GENOMIC DNA]</scope>
    <source>
        <strain evidence="6 7">RmlP001</strain>
    </source>
</reference>
<proteinExistence type="inferred from homology"/>
<evidence type="ECO:0000313" key="7">
    <source>
        <dbReference type="Proteomes" id="UP000289411"/>
    </source>
</evidence>
<dbReference type="SUPFAM" id="SSF53850">
    <property type="entry name" value="Periplasmic binding protein-like II"/>
    <property type="match status" value="1"/>
</dbReference>
<evidence type="ECO:0000256" key="4">
    <source>
        <dbReference type="ARBA" id="ARBA00023163"/>
    </source>
</evidence>
<comment type="caution">
    <text evidence="6">The sequence shown here is derived from an EMBL/GenBank/DDBJ whole genome shotgun (WGS) entry which is preliminary data.</text>
</comment>
<dbReference type="EMBL" id="QYBC01000002">
    <property type="protein sequence ID" value="RYB06970.1"/>
    <property type="molecule type" value="Genomic_DNA"/>
</dbReference>
<dbReference type="PANTHER" id="PTHR30579">
    <property type="entry name" value="TRANSCRIPTIONAL REGULATOR"/>
    <property type="match status" value="1"/>
</dbReference>
<dbReference type="Pfam" id="PF00126">
    <property type="entry name" value="HTH_1"/>
    <property type="match status" value="1"/>
</dbReference>
<keyword evidence="7" id="KW-1185">Reference proteome</keyword>
<gene>
    <name evidence="6" type="ORF">D3272_02465</name>
</gene>
<evidence type="ECO:0000256" key="1">
    <source>
        <dbReference type="ARBA" id="ARBA00009437"/>
    </source>
</evidence>
<dbReference type="RefSeq" id="WP_129217509.1">
    <property type="nucleotide sequence ID" value="NZ_QYBC01000002.1"/>
</dbReference>
<dbReference type="GO" id="GO:0003677">
    <property type="term" value="F:DNA binding"/>
    <property type="evidence" value="ECO:0007669"/>
    <property type="project" value="UniProtKB-KW"/>
</dbReference>
<dbReference type="GO" id="GO:0003700">
    <property type="term" value="F:DNA-binding transcription factor activity"/>
    <property type="evidence" value="ECO:0007669"/>
    <property type="project" value="InterPro"/>
</dbReference>
<keyword evidence="3" id="KW-0238">DNA-binding</keyword>
<dbReference type="PROSITE" id="PS50931">
    <property type="entry name" value="HTH_LYSR"/>
    <property type="match status" value="1"/>
</dbReference>
<keyword evidence="4" id="KW-0804">Transcription</keyword>
<dbReference type="InterPro" id="IPR036390">
    <property type="entry name" value="WH_DNA-bd_sf"/>
</dbReference>
<comment type="similarity">
    <text evidence="1">Belongs to the LysR transcriptional regulatory family.</text>
</comment>
<sequence>MTRNLDIALLRAFATAADRGSMTAAAETLHLTQGAVSQQIARLEALAGRALLDRARSGLRPTPAGERLLAQARRLVALNDSVWADLGGSAAEGTVRLGVPHDLAGARLAPVLKAHAAAWPRIDLSLHCGASPDLATAIDAGRLDLALVESPWDGEPGECLAIDRLVWTGARGGQAHERRPLPVSLVAETCAFRPAVLAALEADGRPWRTQFEGGSLDATAAMVRADLAVSAWLASAIPPGLDVLPPAAGLPELPAFAISLLGGAGPAPPAVAGLADLLRDAFARPAG</sequence>
<dbReference type="FunFam" id="1.10.10.10:FF:000001">
    <property type="entry name" value="LysR family transcriptional regulator"/>
    <property type="match status" value="1"/>
</dbReference>
<evidence type="ECO:0000256" key="3">
    <source>
        <dbReference type="ARBA" id="ARBA00023125"/>
    </source>
</evidence>
<evidence type="ECO:0000313" key="6">
    <source>
        <dbReference type="EMBL" id="RYB06970.1"/>
    </source>
</evidence>
<evidence type="ECO:0000256" key="2">
    <source>
        <dbReference type="ARBA" id="ARBA00023015"/>
    </source>
</evidence>
<dbReference type="Pfam" id="PF03466">
    <property type="entry name" value="LysR_substrate"/>
    <property type="match status" value="1"/>
</dbReference>
<dbReference type="InterPro" id="IPR036388">
    <property type="entry name" value="WH-like_DNA-bd_sf"/>
</dbReference>
<dbReference type="Gene3D" id="1.10.10.10">
    <property type="entry name" value="Winged helix-like DNA-binding domain superfamily/Winged helix DNA-binding domain"/>
    <property type="match status" value="1"/>
</dbReference>
<accession>A0A4Q2RI84</accession>
<dbReference type="InterPro" id="IPR005119">
    <property type="entry name" value="LysR_subst-bd"/>
</dbReference>
<name>A0A4Q2RI84_9HYPH</name>